<evidence type="ECO:0000313" key="2">
    <source>
        <dbReference type="Proteomes" id="UP000246073"/>
    </source>
</evidence>
<gene>
    <name evidence="1" type="ORF">OHAE_1913</name>
</gene>
<sequence>MMFAAVETVAKADPIGTPRGDKPDIATQTATSKLIHGFPPQFNRIMLFRRNI</sequence>
<protein>
    <submittedName>
        <fullName evidence="1">Uncharacterized protein</fullName>
    </submittedName>
</protein>
<dbReference type="Proteomes" id="UP000246073">
    <property type="component" value="Unassembled WGS sequence"/>
</dbReference>
<reference evidence="2" key="1">
    <citation type="submission" date="2017-12" db="EMBL/GenBank/DDBJ databases">
        <authorList>
            <person name="Diaz M."/>
        </authorList>
    </citation>
    <scope>NUCLEOTIDE SEQUENCE [LARGE SCALE GENOMIC DNA]</scope>
    <source>
        <strain evidence="2">FI11154</strain>
    </source>
</reference>
<dbReference type="EMBL" id="OOFM01000005">
    <property type="protein sequence ID" value="SPL66046.1"/>
    <property type="molecule type" value="Genomic_DNA"/>
</dbReference>
<name>A0A2P9HPH8_9HYPH</name>
<proteinExistence type="predicted"/>
<evidence type="ECO:0000313" key="1">
    <source>
        <dbReference type="EMBL" id="SPL66046.1"/>
    </source>
</evidence>
<accession>A0A2P9HPH8</accession>
<organism evidence="1 2">
    <name type="scientific">Ochrobactrum soli</name>
    <dbReference type="NCBI Taxonomy" id="2448455"/>
    <lineage>
        <taxon>Bacteria</taxon>
        <taxon>Pseudomonadati</taxon>
        <taxon>Pseudomonadota</taxon>
        <taxon>Alphaproteobacteria</taxon>
        <taxon>Hyphomicrobiales</taxon>
        <taxon>Brucellaceae</taxon>
        <taxon>Brucella/Ochrobactrum group</taxon>
        <taxon>Ochrobactrum</taxon>
    </lineage>
</organism>
<dbReference type="AlphaFoldDB" id="A0A2P9HPH8"/>